<evidence type="ECO:0000256" key="1">
    <source>
        <dbReference type="SAM" id="MobiDB-lite"/>
    </source>
</evidence>
<evidence type="ECO:0000313" key="2">
    <source>
        <dbReference type="EMBL" id="EGU87803.1"/>
    </source>
</evidence>
<protein>
    <submittedName>
        <fullName evidence="2">Uncharacterized protein</fullName>
    </submittedName>
</protein>
<sequence>MGDEQLQTNIDTCHQVVQDSSKLFTTPLQEPWTSPKTPYGLYEALTNLQSKEPLATCQEQAKRETERIFLKAGFQAWLAYFLTNRNQAYHHVGQTSSHQTLEAFHRLSADDRAKVATRVAGIKCHETVNQLLQKLRKNRKRKRAINETQSTESVGYATNSTTSSLPPANESLPSTESAMTTSTSHTDTPTQSLQQIDRIGTVIPAPRTFVPDTASDSSTVSIQAQQCTLGSFPGLITFFDPMFCGSVSAKDGKANITLNFPHATTHGSKLQCLMSLVIKASEIPLITWRLFQVHIRHGDDGIRHEVLKNGGRGLGGPGFQFQGSLDDDIEKVLGPKMVEAIAKSPVRETELSAGIAATSVGCFQSIGEIFGSIEVVLIDVLLKRQQKSFQFPRLATCHFSVFVFTSSQARKVSQVCSNVSPDRRSLMTSCHYPTTEVSILVAIDPVNSQVDIELAVAWCLGLDRATAVVVWILIGWLSIERQSELSIAPFVLSAMRKTWLQNIIQAVANHSIIRQTEDMFKSRSRDSSTIGDVKLAPSSWPHIRPKLDRNTFRSL</sequence>
<dbReference type="OrthoDB" id="3499148at2759"/>
<name>F9F5K5_FUSOF</name>
<feature type="region of interest" description="Disordered" evidence="1">
    <location>
        <begin position="137"/>
        <end position="194"/>
    </location>
</feature>
<dbReference type="STRING" id="660025.F9F5K5"/>
<gene>
    <name evidence="2" type="ORF">FOXB_01680</name>
</gene>
<feature type="compositionally biased region" description="Low complexity" evidence="1">
    <location>
        <begin position="177"/>
        <end position="192"/>
    </location>
</feature>
<reference evidence="2" key="1">
    <citation type="journal article" date="2012" name="Mol. Plant Microbe Interact.">
        <title>A highly conserved effector in Fusarium oxysporum is required for full virulence on Arabidopsis.</title>
        <authorList>
            <person name="Thatcher L.F."/>
            <person name="Gardiner D.M."/>
            <person name="Kazan K."/>
            <person name="Manners J."/>
        </authorList>
    </citation>
    <scope>NUCLEOTIDE SEQUENCE [LARGE SCALE GENOMIC DNA]</scope>
    <source>
        <strain evidence="2">Fo5176</strain>
    </source>
</reference>
<feature type="compositionally biased region" description="Polar residues" evidence="1">
    <location>
        <begin position="146"/>
        <end position="176"/>
    </location>
</feature>
<comment type="caution">
    <text evidence="2">The sequence shown here is derived from an EMBL/GenBank/DDBJ whole genome shotgun (WGS) entry which is preliminary data.</text>
</comment>
<dbReference type="AlphaFoldDB" id="F9F5K5"/>
<dbReference type="EMBL" id="AFQF01000548">
    <property type="protein sequence ID" value="EGU87803.1"/>
    <property type="molecule type" value="Genomic_DNA"/>
</dbReference>
<accession>F9F5K5</accession>
<organism evidence="2">
    <name type="scientific">Fusarium oxysporum (strain Fo5176)</name>
    <name type="common">Fusarium vascular wilt</name>
    <dbReference type="NCBI Taxonomy" id="660025"/>
    <lineage>
        <taxon>Eukaryota</taxon>
        <taxon>Fungi</taxon>
        <taxon>Dikarya</taxon>
        <taxon>Ascomycota</taxon>
        <taxon>Pezizomycotina</taxon>
        <taxon>Sordariomycetes</taxon>
        <taxon>Hypocreomycetidae</taxon>
        <taxon>Hypocreales</taxon>
        <taxon>Nectriaceae</taxon>
        <taxon>Fusarium</taxon>
        <taxon>Fusarium oxysporum species complex</taxon>
    </lineage>
</organism>
<proteinExistence type="predicted"/>